<proteinExistence type="predicted"/>
<organism evidence="1 2">
    <name type="scientific">Eretmocerus hayati</name>
    <dbReference type="NCBI Taxonomy" id="131215"/>
    <lineage>
        <taxon>Eukaryota</taxon>
        <taxon>Metazoa</taxon>
        <taxon>Ecdysozoa</taxon>
        <taxon>Arthropoda</taxon>
        <taxon>Hexapoda</taxon>
        <taxon>Insecta</taxon>
        <taxon>Pterygota</taxon>
        <taxon>Neoptera</taxon>
        <taxon>Endopterygota</taxon>
        <taxon>Hymenoptera</taxon>
        <taxon>Apocrita</taxon>
        <taxon>Proctotrupomorpha</taxon>
        <taxon>Chalcidoidea</taxon>
        <taxon>Aphelinidae</taxon>
        <taxon>Aphelininae</taxon>
        <taxon>Eretmocerus</taxon>
    </lineage>
</organism>
<accession>A0ACC2PHW2</accession>
<evidence type="ECO:0000313" key="1">
    <source>
        <dbReference type="EMBL" id="KAJ8682618.1"/>
    </source>
</evidence>
<evidence type="ECO:0000313" key="2">
    <source>
        <dbReference type="Proteomes" id="UP001239111"/>
    </source>
</evidence>
<name>A0ACC2PHW2_9HYME</name>
<keyword evidence="2" id="KW-1185">Reference proteome</keyword>
<reference evidence="1" key="1">
    <citation type="submission" date="2023-04" db="EMBL/GenBank/DDBJ databases">
        <title>A chromosome-level genome assembly of the parasitoid wasp Eretmocerus hayati.</title>
        <authorList>
            <person name="Zhong Y."/>
            <person name="Liu S."/>
            <person name="Liu Y."/>
        </authorList>
    </citation>
    <scope>NUCLEOTIDE SEQUENCE</scope>
    <source>
        <strain evidence="1">ZJU_SS_LIU_2023</strain>
    </source>
</reference>
<protein>
    <submittedName>
        <fullName evidence="1">Uncharacterized protein</fullName>
    </submittedName>
</protein>
<dbReference type="EMBL" id="CM056741">
    <property type="protein sequence ID" value="KAJ8682618.1"/>
    <property type="molecule type" value="Genomic_DNA"/>
</dbReference>
<gene>
    <name evidence="1" type="ORF">QAD02_018410</name>
</gene>
<sequence>MEARKIKSEEDRICPIPRVLDFLHIFFRDPHLQCDTWSTRITEFDYTTLDESSRPTPYTAVLYVKREIDRASRLQHHSDVFNDTQEEREFGPRLLLDLPRVLMKRDRFLYIRTSWGECFPKDAEGDNPTIVYEPSSTGVDAKGHLYVAYIHYNGNSYETGLLEKPKRKSNITDTDAFVVTQRAELQILRALKLVTDENTQTWIPRLSVRLDFYLKLTLDEMLNDLIILEADNAADLTQANFGVIYNGKENASLNAWPTLSSALIDLARFKSKTVKDKQDILNCLTTWGDEPEGLVVKGNKIQVDRVDDGENFPRVSLLGTFYKVATSAKLSAMNSNQ</sequence>
<comment type="caution">
    <text evidence="1">The sequence shown here is derived from an EMBL/GenBank/DDBJ whole genome shotgun (WGS) entry which is preliminary data.</text>
</comment>
<dbReference type="Proteomes" id="UP001239111">
    <property type="component" value="Chromosome 1"/>
</dbReference>